<organism evidence="1 2">
    <name type="scientific">Gluconacetobacter sacchari</name>
    <dbReference type="NCBI Taxonomy" id="92759"/>
    <lineage>
        <taxon>Bacteria</taxon>
        <taxon>Pseudomonadati</taxon>
        <taxon>Pseudomonadota</taxon>
        <taxon>Alphaproteobacteria</taxon>
        <taxon>Acetobacterales</taxon>
        <taxon>Acetobacteraceae</taxon>
        <taxon>Gluconacetobacter</taxon>
    </lineage>
</organism>
<dbReference type="AlphaFoldDB" id="A0A7W4NQR4"/>
<proteinExistence type="predicted"/>
<dbReference type="GO" id="GO:0016740">
    <property type="term" value="F:transferase activity"/>
    <property type="evidence" value="ECO:0007669"/>
    <property type="project" value="UniProtKB-KW"/>
</dbReference>
<dbReference type="EMBL" id="JABEQJ010000045">
    <property type="protein sequence ID" value="MBB2162642.1"/>
    <property type="molecule type" value="Genomic_DNA"/>
</dbReference>
<protein>
    <submittedName>
        <fullName evidence="1">Acyl-CoA transferase</fullName>
    </submittedName>
</protein>
<dbReference type="Gene3D" id="3.40.50.10540">
    <property type="entry name" value="Crotonobetainyl-coa:carnitine coa-transferase, domain 1"/>
    <property type="match status" value="1"/>
</dbReference>
<dbReference type="SUPFAM" id="SSF89796">
    <property type="entry name" value="CoA-transferase family III (CaiB/BaiF)"/>
    <property type="match status" value="2"/>
</dbReference>
<comment type="caution">
    <text evidence="1">The sequence shown here is derived from an EMBL/GenBank/DDBJ whole genome shotgun (WGS) entry which is preliminary data.</text>
</comment>
<dbReference type="Pfam" id="PF02515">
    <property type="entry name" value="CoA_transf_3"/>
    <property type="match status" value="1"/>
</dbReference>
<evidence type="ECO:0000313" key="2">
    <source>
        <dbReference type="Proteomes" id="UP000589085"/>
    </source>
</evidence>
<dbReference type="PANTHER" id="PTHR48228:SF4">
    <property type="entry name" value="BLR3030 PROTEIN"/>
    <property type="match status" value="1"/>
</dbReference>
<dbReference type="InterPro" id="IPR050509">
    <property type="entry name" value="CoA-transferase_III"/>
</dbReference>
<dbReference type="RefSeq" id="WP_182999461.1">
    <property type="nucleotide sequence ID" value="NZ_JABEQJ010000045.1"/>
</dbReference>
<dbReference type="PANTHER" id="PTHR48228">
    <property type="entry name" value="SUCCINYL-COA--D-CITRAMALATE COA-TRANSFERASE"/>
    <property type="match status" value="1"/>
</dbReference>
<accession>A0A7W4NQR4</accession>
<sequence length="460" mass="49638">MTPDITDLLLKDILPALRLAPEAAARATFAGENRLPSCFPVTELAAAAIGAACLSVADLLEQDGSVLPVTVDHRLASLWFRFSIRPQGWTLPAAWDAIAGDYRTRDGWIKIHTNAVHHKRAALSVLGNVTTREAVAKAVTGWNGDELEQAIVAAGGCAARLRSRLEWENHPQGRAVSREPLILCDRRGSYVGPVWRPDRKRPLAGLRVLDLTRILAGPVATRFLAGWGAQVLRIDPPGWEEPVVAPDVTLGKRCARLDLHDAGDRAVFERLLSRADILVHGYRADALECLGYGADERQAIRPGLVDVSLNAYGHSGPWAHRRGFDSLVQFSSGIAASGMVWRGSDVPVSLPVQALDHATGYLMAAAAVRGIAARLRGEPTTRFRLSLARTAELLFAYAGEYAGDDPGEAGPVDCSKHPEMTAWGPALRLRPPATVGDMKMQWISPAVPLGSGTAEWVDDK</sequence>
<keyword evidence="1" id="KW-0808">Transferase</keyword>
<evidence type="ECO:0000313" key="1">
    <source>
        <dbReference type="EMBL" id="MBB2162642.1"/>
    </source>
</evidence>
<gene>
    <name evidence="1" type="ORF">HLH48_21245</name>
</gene>
<dbReference type="Proteomes" id="UP000589085">
    <property type="component" value="Unassembled WGS sequence"/>
</dbReference>
<reference evidence="1 2" key="1">
    <citation type="submission" date="2020-04" db="EMBL/GenBank/DDBJ databases">
        <title>Description of novel Gluconacetobacter.</title>
        <authorList>
            <person name="Sombolestani A."/>
        </authorList>
    </citation>
    <scope>NUCLEOTIDE SEQUENCE [LARGE SCALE GENOMIC DNA]</scope>
    <source>
        <strain evidence="1 2">LMG 19747</strain>
    </source>
</reference>
<dbReference type="InterPro" id="IPR003673">
    <property type="entry name" value="CoA-Trfase_fam_III"/>
</dbReference>
<name>A0A7W4NQR4_9PROT</name>
<dbReference type="InterPro" id="IPR023606">
    <property type="entry name" value="CoA-Trfase_III_dom_1_sf"/>
</dbReference>